<dbReference type="Proteomes" id="UP000694421">
    <property type="component" value="Unplaced"/>
</dbReference>
<protein>
    <recommendedName>
        <fullName evidence="2">Reverse transcriptase domain-containing protein</fullName>
    </recommendedName>
</protein>
<sequence length="791" mass="88475">MASMATMDLTQVVQGPTHEKGHTPDMVFLSGQLSNELILRGLDIVPLSWSDHSLLRLDFRVPILHRREAEPIRWFRPRRLMDPMGFQRALGEVPDSLIHNSAESLAMAWNMAAKGALDRIAPMRPLCGSRPRRSPWFTEELRGMKRQKRRLESRWRASKSESDRTQLSSYIKTYLVAIKVARSAYLSTVIASAESRPAALFRVTRSLLGVGGEEEPMQGSAEDFNKFFSDKVAQIRADLDSDWEAVSTENDSVEVTGSRLCPVIWEEFEPVMPDEVDKAMGAVSSATCLLDPCPSWLVSTSREVTRGWVQAIVNASLREGSFPAPYKEAIVHPLLKKPSLDPTVLNNYRPVSNLPFIGKVVEKVVAFQLQRSLDEADYLGPWQSGFRPGYSTETALVALIDDLWRARDRGYSSILVLLDLSAAFDTIDHGILLRRLEGLGVGATVLRWFSSYLSGRLQSVLVGRQRSAPRPLICGVPQGSVLSPLLFNIYMKPLGEIIRSYGVSYHQYADDTQLYISTPHQFSEAVDVMCRCLEAVRVWMGVNRLRLNPGKTEWLWVLPPKDSAICPSITLGGELLTSSEKVRNLGVLLDPQLTLEHHLSAVARGAFAQVRLVHQLRPYLDRESLLTVAHALITSRIDYCNALYMGLPLKSVRRLQVVQNAAARAISGLPRYASVSPTLRELHWLPVSLRTQFKVLVVTYKALHGLGPGYLRDRLLPHVSQRPVRSHRVGLLQVPSANQCRLAGPRGRAFSVAAPTLWNQLPLEIRTAPTLLAFRKILKTHLCRQAWGHGT</sequence>
<feature type="domain" description="Reverse transcriptase" evidence="2">
    <location>
        <begin position="315"/>
        <end position="589"/>
    </location>
</feature>
<dbReference type="AlphaFoldDB" id="A0A8D0KNK7"/>
<evidence type="ECO:0000259" key="2">
    <source>
        <dbReference type="PROSITE" id="PS50878"/>
    </source>
</evidence>
<dbReference type="PANTHER" id="PTHR33332">
    <property type="entry name" value="REVERSE TRANSCRIPTASE DOMAIN-CONTAINING PROTEIN"/>
    <property type="match status" value="1"/>
</dbReference>
<dbReference type="SUPFAM" id="SSF56672">
    <property type="entry name" value="DNA/RNA polymerases"/>
    <property type="match status" value="1"/>
</dbReference>
<accession>A0A8D0KNK7</accession>
<proteinExistence type="predicted"/>
<name>A0A8D0KNK7_SALMN</name>
<keyword evidence="4" id="KW-1185">Reference proteome</keyword>
<evidence type="ECO:0000313" key="3">
    <source>
        <dbReference type="Ensembl" id="ENSSMRP00000028135.1"/>
    </source>
</evidence>
<dbReference type="OMA" id="MTIETHI"/>
<dbReference type="InterPro" id="IPR000477">
    <property type="entry name" value="RT_dom"/>
</dbReference>
<evidence type="ECO:0000256" key="1">
    <source>
        <dbReference type="SAM" id="MobiDB-lite"/>
    </source>
</evidence>
<organism evidence="3 4">
    <name type="scientific">Salvator merianae</name>
    <name type="common">Argentine black and white tegu</name>
    <name type="synonym">Tupinambis merianae</name>
    <dbReference type="NCBI Taxonomy" id="96440"/>
    <lineage>
        <taxon>Eukaryota</taxon>
        <taxon>Metazoa</taxon>
        <taxon>Chordata</taxon>
        <taxon>Craniata</taxon>
        <taxon>Vertebrata</taxon>
        <taxon>Euteleostomi</taxon>
        <taxon>Lepidosauria</taxon>
        <taxon>Squamata</taxon>
        <taxon>Bifurcata</taxon>
        <taxon>Unidentata</taxon>
        <taxon>Episquamata</taxon>
        <taxon>Laterata</taxon>
        <taxon>Teiioidea</taxon>
        <taxon>Teiidae</taxon>
        <taxon>Salvator</taxon>
    </lineage>
</organism>
<reference evidence="3" key="2">
    <citation type="submission" date="2025-09" db="UniProtKB">
        <authorList>
            <consortium name="Ensembl"/>
        </authorList>
    </citation>
    <scope>IDENTIFICATION</scope>
</reference>
<dbReference type="PROSITE" id="PS50878">
    <property type="entry name" value="RT_POL"/>
    <property type="match status" value="1"/>
</dbReference>
<reference evidence="3" key="1">
    <citation type="submission" date="2025-08" db="UniProtKB">
        <authorList>
            <consortium name="Ensembl"/>
        </authorList>
    </citation>
    <scope>IDENTIFICATION</scope>
</reference>
<dbReference type="GeneTree" id="ENSGT01150000286962"/>
<feature type="region of interest" description="Disordered" evidence="1">
    <location>
        <begin position="1"/>
        <end position="23"/>
    </location>
</feature>
<dbReference type="CDD" id="cd01650">
    <property type="entry name" value="RT_nLTR_like"/>
    <property type="match status" value="1"/>
</dbReference>
<dbReference type="Pfam" id="PF00078">
    <property type="entry name" value="RVT_1"/>
    <property type="match status" value="1"/>
</dbReference>
<dbReference type="InterPro" id="IPR043502">
    <property type="entry name" value="DNA/RNA_pol_sf"/>
</dbReference>
<dbReference type="Ensembl" id="ENSSMRT00000032824.1">
    <property type="protein sequence ID" value="ENSSMRP00000028135.1"/>
    <property type="gene ID" value="ENSSMRG00000021641.1"/>
</dbReference>
<evidence type="ECO:0000313" key="4">
    <source>
        <dbReference type="Proteomes" id="UP000694421"/>
    </source>
</evidence>